<keyword evidence="2" id="KW-0812">Transmembrane</keyword>
<protein>
    <submittedName>
        <fullName evidence="3">Unannotated protein</fullName>
    </submittedName>
</protein>
<keyword evidence="2" id="KW-1133">Transmembrane helix</keyword>
<proteinExistence type="predicted"/>
<feature type="coiled-coil region" evidence="1">
    <location>
        <begin position="224"/>
        <end position="258"/>
    </location>
</feature>
<organism evidence="3">
    <name type="scientific">freshwater metagenome</name>
    <dbReference type="NCBI Taxonomy" id="449393"/>
    <lineage>
        <taxon>unclassified sequences</taxon>
        <taxon>metagenomes</taxon>
        <taxon>ecological metagenomes</taxon>
    </lineage>
</organism>
<reference evidence="3" key="1">
    <citation type="submission" date="2020-05" db="EMBL/GenBank/DDBJ databases">
        <authorList>
            <person name="Chiriac C."/>
            <person name="Salcher M."/>
            <person name="Ghai R."/>
            <person name="Kavagutti S V."/>
        </authorList>
    </citation>
    <scope>NUCLEOTIDE SEQUENCE</scope>
</reference>
<evidence type="ECO:0000256" key="1">
    <source>
        <dbReference type="SAM" id="Coils"/>
    </source>
</evidence>
<dbReference type="EMBL" id="CAEZTI010000005">
    <property type="protein sequence ID" value="CAB4556010.1"/>
    <property type="molecule type" value="Genomic_DNA"/>
</dbReference>
<keyword evidence="2" id="KW-0472">Membrane</keyword>
<feature type="transmembrane region" description="Helical" evidence="2">
    <location>
        <begin position="264"/>
        <end position="288"/>
    </location>
</feature>
<keyword evidence="1" id="KW-0175">Coiled coil</keyword>
<sequence length="328" mass="36902">MEELQSDSGQSRIAYLYVVKDSEKQSLSLTVSTSLGIRNLAVPKGRVEVFFIPPTPINPINKGKSIEQIILSETKTLAEMYSEFAVTHLTHDWESSYVLWPVLIDGKDPAEVESSEVEFEVTWDYLHVSRATTDQIDLMISCVAICLSRYRSLSMAIRSMQSHADALISKIDGKDSEQSASSENDNERDRRALKADLLKVDATMSLRWGFEFRLLDAVSEAWNLYGLERKAKESEATIAQLAAELEAKDEAVRFQEQSRQTQKLSFFVATFALVQVPATLMQISDLWLKQNSQIFRGIAVGTGVLATGIWLRMWFAHRNLNRIAAEAA</sequence>
<dbReference type="AlphaFoldDB" id="A0A6J6CWQ6"/>
<evidence type="ECO:0000313" key="3">
    <source>
        <dbReference type="EMBL" id="CAB4556010.1"/>
    </source>
</evidence>
<feature type="transmembrane region" description="Helical" evidence="2">
    <location>
        <begin position="294"/>
        <end position="315"/>
    </location>
</feature>
<gene>
    <name evidence="3" type="ORF">UFOPK1619_00060</name>
</gene>
<evidence type="ECO:0000256" key="2">
    <source>
        <dbReference type="SAM" id="Phobius"/>
    </source>
</evidence>
<name>A0A6J6CWQ6_9ZZZZ</name>
<accession>A0A6J6CWQ6</accession>